<comment type="caution">
    <text evidence="4">The sequence shown here is derived from an EMBL/GenBank/DDBJ whole genome shotgun (WGS) entry which is preliminary data.</text>
</comment>
<evidence type="ECO:0000313" key="5">
    <source>
        <dbReference type="Proteomes" id="UP001153069"/>
    </source>
</evidence>
<sequence length="424" mass="44583">MKLLSALLLLLVVLALICPTNAQDTLYVVVGGTSTTCTSLDDACGSIQAAVDVASEGATISIGSGTFVENIRIMTAGLTLESEDEENQATIESAGGVPDQQAPADVPVDVVVDLLAPNITLENLSIRHPMGPATKRDVGVFVRPPAVNATLSNLVVERYRTGEPLEPFAPGSRGLLVFRATGVVCEDSTFRGNYQDHIHLPTSESHIEDNIVANATRLGIVIIQETPDSLSIDNVIKENTVSGIAGDGIQIQGDRNSFIDNTVFGCAGYGIHLCGANSNPPCVPPGQMANASQNQLSGNFLWNNDLGLGEPADFGVENYIGPSHEFTNVAGTEAANNDLETTTMETHNDNGHNNNNTMDGGDKNNNTMGEDHDPEDNGEEDSSTSTTTDAATNTSGAMRRLSDVDSFVSHMAFALIAAVAVLCL</sequence>
<dbReference type="SUPFAM" id="SSF51126">
    <property type="entry name" value="Pectin lyase-like"/>
    <property type="match status" value="1"/>
</dbReference>
<feature type="domain" description="Right handed beta helix" evidence="3">
    <location>
        <begin position="170"/>
        <end position="279"/>
    </location>
</feature>
<dbReference type="InterPro" id="IPR039448">
    <property type="entry name" value="Beta_helix"/>
</dbReference>
<gene>
    <name evidence="4" type="ORF">SEMRO_48_G028420.1</name>
</gene>
<dbReference type="InterPro" id="IPR011050">
    <property type="entry name" value="Pectin_lyase_fold/virulence"/>
</dbReference>
<proteinExistence type="predicted"/>
<dbReference type="InterPro" id="IPR012334">
    <property type="entry name" value="Pectin_lyas_fold"/>
</dbReference>
<name>A0A9N8D9S0_9STRA</name>
<evidence type="ECO:0000256" key="1">
    <source>
        <dbReference type="SAM" id="MobiDB-lite"/>
    </source>
</evidence>
<dbReference type="AlphaFoldDB" id="A0A9N8D9S0"/>
<reference evidence="4" key="1">
    <citation type="submission" date="2020-06" db="EMBL/GenBank/DDBJ databases">
        <authorList>
            <consortium name="Plant Systems Biology data submission"/>
        </authorList>
    </citation>
    <scope>NUCLEOTIDE SEQUENCE</scope>
    <source>
        <strain evidence="4">D6</strain>
    </source>
</reference>
<feature type="compositionally biased region" description="Acidic residues" evidence="1">
    <location>
        <begin position="372"/>
        <end position="382"/>
    </location>
</feature>
<evidence type="ECO:0000313" key="4">
    <source>
        <dbReference type="EMBL" id="CAB9498922.1"/>
    </source>
</evidence>
<organism evidence="4 5">
    <name type="scientific">Seminavis robusta</name>
    <dbReference type="NCBI Taxonomy" id="568900"/>
    <lineage>
        <taxon>Eukaryota</taxon>
        <taxon>Sar</taxon>
        <taxon>Stramenopiles</taxon>
        <taxon>Ochrophyta</taxon>
        <taxon>Bacillariophyta</taxon>
        <taxon>Bacillariophyceae</taxon>
        <taxon>Bacillariophycidae</taxon>
        <taxon>Naviculales</taxon>
        <taxon>Naviculaceae</taxon>
        <taxon>Seminavis</taxon>
    </lineage>
</organism>
<dbReference type="InterPro" id="IPR006626">
    <property type="entry name" value="PbH1"/>
</dbReference>
<dbReference type="SMART" id="SM00710">
    <property type="entry name" value="PbH1"/>
    <property type="match status" value="4"/>
</dbReference>
<keyword evidence="2" id="KW-0732">Signal</keyword>
<keyword evidence="5" id="KW-1185">Reference proteome</keyword>
<accession>A0A9N8D9S0</accession>
<feature type="compositionally biased region" description="Low complexity" evidence="1">
    <location>
        <begin position="383"/>
        <end position="394"/>
    </location>
</feature>
<feature type="chain" id="PRO_5040451904" evidence="2">
    <location>
        <begin position="23"/>
        <end position="424"/>
    </location>
</feature>
<dbReference type="Gene3D" id="2.160.20.10">
    <property type="entry name" value="Single-stranded right-handed beta-helix, Pectin lyase-like"/>
    <property type="match status" value="1"/>
</dbReference>
<evidence type="ECO:0000256" key="2">
    <source>
        <dbReference type="SAM" id="SignalP"/>
    </source>
</evidence>
<evidence type="ECO:0000259" key="3">
    <source>
        <dbReference type="Pfam" id="PF13229"/>
    </source>
</evidence>
<protein>
    <submittedName>
        <fullName evidence="4">Cell surface protein</fullName>
    </submittedName>
</protein>
<dbReference type="EMBL" id="CAICTM010000048">
    <property type="protein sequence ID" value="CAB9498922.1"/>
    <property type="molecule type" value="Genomic_DNA"/>
</dbReference>
<feature type="region of interest" description="Disordered" evidence="1">
    <location>
        <begin position="343"/>
        <end position="394"/>
    </location>
</feature>
<dbReference type="Proteomes" id="UP001153069">
    <property type="component" value="Unassembled WGS sequence"/>
</dbReference>
<dbReference type="Pfam" id="PF13229">
    <property type="entry name" value="Beta_helix"/>
    <property type="match status" value="1"/>
</dbReference>
<feature type="signal peptide" evidence="2">
    <location>
        <begin position="1"/>
        <end position="22"/>
    </location>
</feature>